<dbReference type="Proteomes" id="UP001229421">
    <property type="component" value="Unassembled WGS sequence"/>
</dbReference>
<gene>
    <name evidence="2" type="ORF">QVD17_26005</name>
</gene>
<comment type="caution">
    <text evidence="2">The sequence shown here is derived from an EMBL/GenBank/DDBJ whole genome shotgun (WGS) entry which is preliminary data.</text>
</comment>
<reference evidence="2" key="1">
    <citation type="journal article" date="2023" name="bioRxiv">
        <title>Improved chromosome-level genome assembly for marigold (Tagetes erecta).</title>
        <authorList>
            <person name="Jiang F."/>
            <person name="Yuan L."/>
            <person name="Wang S."/>
            <person name="Wang H."/>
            <person name="Xu D."/>
            <person name="Wang A."/>
            <person name="Fan W."/>
        </authorList>
    </citation>
    <scope>NUCLEOTIDE SEQUENCE</scope>
    <source>
        <strain evidence="2">WSJ</strain>
        <tissue evidence="2">Leaf</tissue>
    </source>
</reference>
<feature type="compositionally biased region" description="Basic and acidic residues" evidence="1">
    <location>
        <begin position="128"/>
        <end position="145"/>
    </location>
</feature>
<feature type="region of interest" description="Disordered" evidence="1">
    <location>
        <begin position="123"/>
        <end position="145"/>
    </location>
</feature>
<evidence type="ECO:0000313" key="2">
    <source>
        <dbReference type="EMBL" id="KAK1416886.1"/>
    </source>
</evidence>
<proteinExistence type="predicted"/>
<dbReference type="EMBL" id="JAUHHV010000007">
    <property type="protein sequence ID" value="KAK1416886.1"/>
    <property type="molecule type" value="Genomic_DNA"/>
</dbReference>
<name>A0AAD8K8J1_TARER</name>
<evidence type="ECO:0000256" key="1">
    <source>
        <dbReference type="SAM" id="MobiDB-lite"/>
    </source>
</evidence>
<evidence type="ECO:0000313" key="3">
    <source>
        <dbReference type="Proteomes" id="UP001229421"/>
    </source>
</evidence>
<organism evidence="2 3">
    <name type="scientific">Tagetes erecta</name>
    <name type="common">African marigold</name>
    <dbReference type="NCBI Taxonomy" id="13708"/>
    <lineage>
        <taxon>Eukaryota</taxon>
        <taxon>Viridiplantae</taxon>
        <taxon>Streptophyta</taxon>
        <taxon>Embryophyta</taxon>
        <taxon>Tracheophyta</taxon>
        <taxon>Spermatophyta</taxon>
        <taxon>Magnoliopsida</taxon>
        <taxon>eudicotyledons</taxon>
        <taxon>Gunneridae</taxon>
        <taxon>Pentapetalae</taxon>
        <taxon>asterids</taxon>
        <taxon>campanulids</taxon>
        <taxon>Asterales</taxon>
        <taxon>Asteraceae</taxon>
        <taxon>Asteroideae</taxon>
        <taxon>Heliantheae alliance</taxon>
        <taxon>Tageteae</taxon>
        <taxon>Tagetes</taxon>
    </lineage>
</organism>
<sequence>MFSSGLFMKVYVTTLKYFIRFCTTTAQFQLRFHFTNSIPFHFNIFNHEADSTTTTTVAAGSGNRNNNNRPRRRPDLTPQLPQREPQIAVLLPLPPYSSSKWKRMSEEETDGIPRTAAANGTYITVKKMRGEARERHTKLDPKVRA</sequence>
<accession>A0AAD8K8J1</accession>
<feature type="region of interest" description="Disordered" evidence="1">
    <location>
        <begin position="53"/>
        <end position="84"/>
    </location>
</feature>
<dbReference type="AlphaFoldDB" id="A0AAD8K8J1"/>
<keyword evidence="3" id="KW-1185">Reference proteome</keyword>
<protein>
    <submittedName>
        <fullName evidence="2">Uncharacterized protein</fullName>
    </submittedName>
</protein>